<dbReference type="EMBL" id="JAAWVQ010014431">
    <property type="protein sequence ID" value="MBN3271860.1"/>
    <property type="molecule type" value="Genomic_DNA"/>
</dbReference>
<gene>
    <name evidence="2" type="primary">Nrip2</name>
    <name evidence="2" type="ORF">GTO93_0021304</name>
</gene>
<evidence type="ECO:0000259" key="1">
    <source>
        <dbReference type="Pfam" id="PF09668"/>
    </source>
</evidence>
<comment type="caution">
    <text evidence="2">The sequence shown here is derived from an EMBL/GenBank/DDBJ whole genome shotgun (WGS) entry which is preliminary data.</text>
</comment>
<organism evidence="2 3">
    <name type="scientific">Polyodon spathula</name>
    <name type="common">North American paddlefish</name>
    <name type="synonym">Squalus spathula</name>
    <dbReference type="NCBI Taxonomy" id="7913"/>
    <lineage>
        <taxon>Eukaryota</taxon>
        <taxon>Metazoa</taxon>
        <taxon>Chordata</taxon>
        <taxon>Craniata</taxon>
        <taxon>Vertebrata</taxon>
        <taxon>Euteleostomi</taxon>
        <taxon>Actinopterygii</taxon>
        <taxon>Chondrostei</taxon>
        <taxon>Acipenseriformes</taxon>
        <taxon>Polyodontidae</taxon>
        <taxon>Polyodon</taxon>
    </lineage>
</organism>
<dbReference type="Gene3D" id="2.40.70.10">
    <property type="entry name" value="Acid Proteases"/>
    <property type="match status" value="1"/>
</dbReference>
<dbReference type="InterPro" id="IPR019103">
    <property type="entry name" value="Peptidase_aspartic_DDI1-type"/>
</dbReference>
<sequence>MTDSKKSEMQIRDKAILHQQRRLKQATQFTHKDSAGLLPLDGLKQLGTSKDLGMARRMGPCLQVFSAESEDFYDFEGVPGTNGAYLRRARFFRWQLPPFPGMNQTIQSGAHCSLYTAPSQQPHSIVQRRLLEGNITRLRGEGRDFGSQVRSPLVEEKGDQKEEIYKPRKSLIVHCTCCDKEVKATINTGYHQNIVSQSCFRQLGLTDMQEVSSDEESGHSFPFGSTLMGRVEKLELLVGQEKVECSALVVEDETFELCLGLQTLHNLKCCIDLDKGVLKLRESSEELPFLESPLNQVEPPTFLP</sequence>
<keyword evidence="3" id="KW-1185">Reference proteome</keyword>
<feature type="domain" description="Aspartic peptidase DDI1-type" evidence="1">
    <location>
        <begin position="170"/>
        <end position="272"/>
    </location>
</feature>
<dbReference type="Pfam" id="PF09668">
    <property type="entry name" value="Asp_protease"/>
    <property type="match status" value="1"/>
</dbReference>
<dbReference type="Proteomes" id="UP001166093">
    <property type="component" value="Unassembled WGS sequence"/>
</dbReference>
<feature type="non-terminal residue" evidence="2">
    <location>
        <position position="304"/>
    </location>
</feature>
<reference evidence="2" key="1">
    <citation type="journal article" date="2021" name="Cell">
        <title>Tracing the genetic footprints of vertebrate landing in non-teleost ray-finned fishes.</title>
        <authorList>
            <person name="Bi X."/>
            <person name="Wang K."/>
            <person name="Yang L."/>
            <person name="Pan H."/>
            <person name="Jiang H."/>
            <person name="Wei Q."/>
            <person name="Fang M."/>
            <person name="Yu H."/>
            <person name="Zhu C."/>
            <person name="Cai Y."/>
            <person name="He Y."/>
            <person name="Gan X."/>
            <person name="Zeng H."/>
            <person name="Yu D."/>
            <person name="Zhu Y."/>
            <person name="Jiang H."/>
            <person name="Qiu Q."/>
            <person name="Yang H."/>
            <person name="Zhang Y.E."/>
            <person name="Wang W."/>
            <person name="Zhu M."/>
            <person name="He S."/>
            <person name="Zhang G."/>
        </authorList>
    </citation>
    <scope>NUCLEOTIDE SEQUENCE</scope>
    <source>
        <strain evidence="2">Pddl_001</strain>
    </source>
</reference>
<dbReference type="InterPro" id="IPR021109">
    <property type="entry name" value="Peptidase_aspartic_dom_sf"/>
</dbReference>
<protein>
    <submittedName>
        <fullName evidence="2">NRIP2 protein</fullName>
    </submittedName>
</protein>
<accession>A0ABS2XCK0</accession>
<dbReference type="PANTHER" id="PTHR12917:SF17">
    <property type="entry name" value="NUCLEAR RECEPTOR-INTERACTING PROTEIN 2"/>
    <property type="match status" value="1"/>
</dbReference>
<feature type="non-terminal residue" evidence="2">
    <location>
        <position position="1"/>
    </location>
</feature>
<name>A0ABS2XCK0_POLSP</name>
<evidence type="ECO:0000313" key="3">
    <source>
        <dbReference type="Proteomes" id="UP001166093"/>
    </source>
</evidence>
<dbReference type="PANTHER" id="PTHR12917">
    <property type="entry name" value="ASPARTYL PROTEASE DDI-RELATED"/>
    <property type="match status" value="1"/>
</dbReference>
<proteinExistence type="predicted"/>
<evidence type="ECO:0000313" key="2">
    <source>
        <dbReference type="EMBL" id="MBN3271860.1"/>
    </source>
</evidence>